<evidence type="ECO:0000256" key="6">
    <source>
        <dbReference type="ARBA" id="ARBA00023235"/>
    </source>
</evidence>
<evidence type="ECO:0000256" key="5">
    <source>
        <dbReference type="ARBA" id="ARBA00022842"/>
    </source>
</evidence>
<feature type="domain" description="Alpha-D-phosphohexomutase C-terminal" evidence="8">
    <location>
        <begin position="360"/>
        <end position="382"/>
    </location>
</feature>
<dbReference type="InterPro" id="IPR005841">
    <property type="entry name" value="Alpha-D-phosphohexomutase_SF"/>
</dbReference>
<evidence type="ECO:0000256" key="4">
    <source>
        <dbReference type="ARBA" id="ARBA00022723"/>
    </source>
</evidence>
<feature type="domain" description="Alpha-D-phosphohexomutase alpha/beta/alpha" evidence="11">
    <location>
        <begin position="173"/>
        <end position="290"/>
    </location>
</feature>
<dbReference type="InterPro" id="IPR016055">
    <property type="entry name" value="A-D-PHexomutase_a/b/a-I/II/III"/>
</dbReference>
<dbReference type="GO" id="GO:0008973">
    <property type="term" value="F:phosphopentomutase activity"/>
    <property type="evidence" value="ECO:0007669"/>
    <property type="project" value="TreeGrafter"/>
</dbReference>
<comment type="cofactor">
    <cofactor evidence="1">
        <name>Mg(2+)</name>
        <dbReference type="ChEBI" id="CHEBI:18420"/>
    </cofactor>
</comment>
<comment type="similarity">
    <text evidence="2 7">Belongs to the phosphohexose mutase family.</text>
</comment>
<evidence type="ECO:0000256" key="3">
    <source>
        <dbReference type="ARBA" id="ARBA00022553"/>
    </source>
</evidence>
<sequence>MAGIQITASHNPPSDNGFKVYWQDGFPIVPPIDREIEAAMAAAPYADEIPRKPVVPTGVDDVQRYVERAAQVRRSHGSVRIALTPLHGVGGEFALDALARAGFGDVHVVEEQFAPDPDFPTVTFPNPEEPGATDALLRLAAEVDAEVAIALDPDADRCAVGVPTPDGWRMLTGDETGWLLGDYLLTQIDPGPVAAATVVASSVVSSRMLAAIAADHGARHVETLTGFKWLARADQGLPGHTLVYAYEEAIGHCVDPSAVRDKDGISAAVLVCDLVAALKLRGRTVLDALDELARRHGVHTTTARSRRVADLDEAAALMARLRAAPPDRLAGHAVTMTDLSAETGPLRTDAVILAGGDGETSVRVAVRPSGTEPKVKCYIEVRCADVSDLAAARARARRVQDTVLDSLQQYGL</sequence>
<evidence type="ECO:0000259" key="8">
    <source>
        <dbReference type="Pfam" id="PF00408"/>
    </source>
</evidence>
<dbReference type="Gene3D" id="3.30.310.50">
    <property type="entry name" value="Alpha-D-phosphohexomutase, C-terminal domain"/>
    <property type="match status" value="1"/>
</dbReference>
<dbReference type="PRINTS" id="PR00509">
    <property type="entry name" value="PGMPMM"/>
</dbReference>
<dbReference type="PANTHER" id="PTHR45745">
    <property type="entry name" value="PHOSPHOMANNOMUTASE 45A"/>
    <property type="match status" value="1"/>
</dbReference>
<proteinExistence type="inferred from homology"/>
<dbReference type="Pfam" id="PF02878">
    <property type="entry name" value="PGM_PMM_I"/>
    <property type="match status" value="1"/>
</dbReference>
<dbReference type="AlphaFoldDB" id="K5B7D2"/>
<evidence type="ECO:0000259" key="10">
    <source>
        <dbReference type="Pfam" id="PF02879"/>
    </source>
</evidence>
<name>K5B7D2_MYCHD</name>
<keyword evidence="3" id="KW-0597">Phosphoprotein</keyword>
<dbReference type="GO" id="GO:0006166">
    <property type="term" value="P:purine ribonucleoside salvage"/>
    <property type="evidence" value="ECO:0007669"/>
    <property type="project" value="TreeGrafter"/>
</dbReference>
<evidence type="ECO:0000256" key="7">
    <source>
        <dbReference type="RuleBase" id="RU004326"/>
    </source>
</evidence>
<evidence type="ECO:0000259" key="11">
    <source>
        <dbReference type="Pfam" id="PF02880"/>
    </source>
</evidence>
<dbReference type="InterPro" id="IPR005844">
    <property type="entry name" value="A-D-PHexomutase_a/b/a-I"/>
</dbReference>
<evidence type="ECO:0000313" key="13">
    <source>
        <dbReference type="Proteomes" id="UP000006265"/>
    </source>
</evidence>
<dbReference type="STRING" id="1122247.GCA_000379865_02262"/>
<evidence type="ECO:0000259" key="9">
    <source>
        <dbReference type="Pfam" id="PF02878"/>
    </source>
</evidence>
<protein>
    <submittedName>
        <fullName evidence="12">Phosphoglucomutase/phosphomannomutase, C-terminal domain protein</fullName>
    </submittedName>
</protein>
<feature type="domain" description="Alpha-D-phosphohexomutase alpha/beta/alpha" evidence="9">
    <location>
        <begin position="2"/>
        <end position="42"/>
    </location>
</feature>
<dbReference type="GO" id="GO:0005975">
    <property type="term" value="P:carbohydrate metabolic process"/>
    <property type="evidence" value="ECO:0007669"/>
    <property type="project" value="InterPro"/>
</dbReference>
<keyword evidence="13" id="KW-1185">Reference proteome</keyword>
<dbReference type="Pfam" id="PF00408">
    <property type="entry name" value="PGM_PMM_IV"/>
    <property type="match status" value="1"/>
</dbReference>
<dbReference type="Proteomes" id="UP000006265">
    <property type="component" value="Unassembled WGS sequence"/>
</dbReference>
<dbReference type="SUPFAM" id="SSF53738">
    <property type="entry name" value="Phosphoglucomutase, first 3 domains"/>
    <property type="match status" value="3"/>
</dbReference>
<dbReference type="Gene3D" id="3.40.120.10">
    <property type="entry name" value="Alpha-D-Glucose-1,6-Bisphosphate, subunit A, domain 3"/>
    <property type="match status" value="3"/>
</dbReference>
<dbReference type="InterPro" id="IPR005845">
    <property type="entry name" value="A-D-PHexomutase_a/b/a-II"/>
</dbReference>
<feature type="domain" description="Alpha-D-phosphohexomutase alpha/beta/alpha" evidence="10">
    <location>
        <begin position="65"/>
        <end position="161"/>
    </location>
</feature>
<reference evidence="12 13" key="1">
    <citation type="journal article" date="2012" name="J. Bacteriol.">
        <title>Genome sequence of Mycobacterium hassiacum DSM 44199, a rare source of heat-stable mycobacterial proteins.</title>
        <authorList>
            <person name="Tiago I."/>
            <person name="Maranha A."/>
            <person name="Mendes V."/>
            <person name="Alarico S."/>
            <person name="Moynihan P.J."/>
            <person name="Clarke A.J."/>
            <person name="Macedo-Ribeiro S."/>
            <person name="Pereira P.J."/>
            <person name="Empadinhas N."/>
        </authorList>
    </citation>
    <scope>NUCLEOTIDE SEQUENCE [LARGE SCALE GENOMIC DNA]</scope>
    <source>
        <strain evidence="13">DSM 44199 / CIP 105218 / JCM 12690 / 3849</strain>
    </source>
</reference>
<evidence type="ECO:0000313" key="12">
    <source>
        <dbReference type="EMBL" id="EKF21743.1"/>
    </source>
</evidence>
<dbReference type="InterPro" id="IPR005843">
    <property type="entry name" value="A-D-PHexomutase_C"/>
</dbReference>
<dbReference type="EMBL" id="AMRA01000115">
    <property type="protein sequence ID" value="EKF21743.1"/>
    <property type="molecule type" value="Genomic_DNA"/>
</dbReference>
<dbReference type="PROSITE" id="PS00710">
    <property type="entry name" value="PGM_PMM"/>
    <property type="match status" value="1"/>
</dbReference>
<evidence type="ECO:0000256" key="2">
    <source>
        <dbReference type="ARBA" id="ARBA00010231"/>
    </source>
</evidence>
<comment type="caution">
    <text evidence="12">The sequence shown here is derived from an EMBL/GenBank/DDBJ whole genome shotgun (WGS) entry which is preliminary data.</text>
</comment>
<organism evidence="12 13">
    <name type="scientific">Mycolicibacterium hassiacum (strain DSM 44199 / CIP 105218 / JCM 12690 / 3849)</name>
    <name type="common">Mycobacterium hassiacum</name>
    <dbReference type="NCBI Taxonomy" id="1122247"/>
    <lineage>
        <taxon>Bacteria</taxon>
        <taxon>Bacillati</taxon>
        <taxon>Actinomycetota</taxon>
        <taxon>Actinomycetes</taxon>
        <taxon>Mycobacteriales</taxon>
        <taxon>Mycobacteriaceae</taxon>
        <taxon>Mycolicibacterium</taxon>
    </lineage>
</organism>
<dbReference type="InterPro" id="IPR016066">
    <property type="entry name" value="A-D-PHexomutase_CS"/>
</dbReference>
<keyword evidence="6" id="KW-0413">Isomerase</keyword>
<accession>K5B7D2</accession>
<dbReference type="SUPFAM" id="SSF55957">
    <property type="entry name" value="Phosphoglucomutase, C-terminal domain"/>
    <property type="match status" value="1"/>
</dbReference>
<dbReference type="eggNOG" id="COG1109">
    <property type="taxonomic scope" value="Bacteria"/>
</dbReference>
<dbReference type="InterPro" id="IPR005846">
    <property type="entry name" value="A-D-PHexomutase_a/b/a-III"/>
</dbReference>
<gene>
    <name evidence="12" type="ORF">C731_4283</name>
</gene>
<dbReference type="Pfam" id="PF02879">
    <property type="entry name" value="PGM_PMM_II"/>
    <property type="match status" value="1"/>
</dbReference>
<dbReference type="PANTHER" id="PTHR45745:SF1">
    <property type="entry name" value="PHOSPHOGLUCOMUTASE 2B-RELATED"/>
    <property type="match status" value="1"/>
</dbReference>
<dbReference type="GO" id="GO:0000287">
    <property type="term" value="F:magnesium ion binding"/>
    <property type="evidence" value="ECO:0007669"/>
    <property type="project" value="InterPro"/>
</dbReference>
<keyword evidence="5 7" id="KW-0460">Magnesium</keyword>
<dbReference type="PATRIC" id="fig|1122247.3.peg.4110"/>
<evidence type="ECO:0000256" key="1">
    <source>
        <dbReference type="ARBA" id="ARBA00001946"/>
    </source>
</evidence>
<dbReference type="InterPro" id="IPR036900">
    <property type="entry name" value="A-D-PHexomutase_C_sf"/>
</dbReference>
<dbReference type="Pfam" id="PF02880">
    <property type="entry name" value="PGM_PMM_III"/>
    <property type="match status" value="1"/>
</dbReference>
<keyword evidence="4 7" id="KW-0479">Metal-binding</keyword>